<feature type="compositionally biased region" description="Polar residues" evidence="1">
    <location>
        <begin position="57"/>
        <end position="71"/>
    </location>
</feature>
<accession>A0A4D6LEI0</accession>
<keyword evidence="2" id="KW-1133">Transmembrane helix</keyword>
<dbReference type="AlphaFoldDB" id="A0A4D6LEI0"/>
<dbReference type="EMBL" id="CP039347">
    <property type="protein sequence ID" value="QCD86735.1"/>
    <property type="molecule type" value="Genomic_DNA"/>
</dbReference>
<reference evidence="3 4" key="1">
    <citation type="submission" date="2019-04" db="EMBL/GenBank/DDBJ databases">
        <title>An improved genome assembly and genetic linkage map for asparagus bean, Vigna unguiculata ssp. sesquipedialis.</title>
        <authorList>
            <person name="Xia Q."/>
            <person name="Zhang R."/>
            <person name="Dong Y."/>
        </authorList>
    </citation>
    <scope>NUCLEOTIDE SEQUENCE [LARGE SCALE GENOMIC DNA]</scope>
    <source>
        <tissue evidence="3">Leaf</tissue>
    </source>
</reference>
<feature type="region of interest" description="Disordered" evidence="1">
    <location>
        <begin position="52"/>
        <end position="71"/>
    </location>
</feature>
<gene>
    <name evidence="3" type="ORF">DEO72_LG3g1261</name>
</gene>
<proteinExistence type="predicted"/>
<evidence type="ECO:0000313" key="3">
    <source>
        <dbReference type="EMBL" id="QCD86735.1"/>
    </source>
</evidence>
<feature type="transmembrane region" description="Helical" evidence="2">
    <location>
        <begin position="6"/>
        <end position="28"/>
    </location>
</feature>
<evidence type="ECO:0000256" key="2">
    <source>
        <dbReference type="SAM" id="Phobius"/>
    </source>
</evidence>
<keyword evidence="4" id="KW-1185">Reference proteome</keyword>
<evidence type="ECO:0000256" key="1">
    <source>
        <dbReference type="SAM" id="MobiDB-lite"/>
    </source>
</evidence>
<evidence type="ECO:0000313" key="4">
    <source>
        <dbReference type="Proteomes" id="UP000501690"/>
    </source>
</evidence>
<sequence length="108" mass="12107">MELFSFPSSTATLCVLTVIVAVIPLWVVKMMNTLWLRPKRLEKLLREQGLRGDPYSLSPSNSNINHAPQNNRRSQSFLVSDDVAPRLSLPSHNTVAKHGSLFLLPNNL</sequence>
<keyword evidence="2" id="KW-0812">Transmembrane</keyword>
<dbReference type="Proteomes" id="UP000501690">
    <property type="component" value="Linkage Group LG3"/>
</dbReference>
<organism evidence="3 4">
    <name type="scientific">Vigna unguiculata</name>
    <name type="common">Cowpea</name>
    <dbReference type="NCBI Taxonomy" id="3917"/>
    <lineage>
        <taxon>Eukaryota</taxon>
        <taxon>Viridiplantae</taxon>
        <taxon>Streptophyta</taxon>
        <taxon>Embryophyta</taxon>
        <taxon>Tracheophyta</taxon>
        <taxon>Spermatophyta</taxon>
        <taxon>Magnoliopsida</taxon>
        <taxon>eudicotyledons</taxon>
        <taxon>Gunneridae</taxon>
        <taxon>Pentapetalae</taxon>
        <taxon>rosids</taxon>
        <taxon>fabids</taxon>
        <taxon>Fabales</taxon>
        <taxon>Fabaceae</taxon>
        <taxon>Papilionoideae</taxon>
        <taxon>50 kb inversion clade</taxon>
        <taxon>NPAAA clade</taxon>
        <taxon>indigoferoid/millettioid clade</taxon>
        <taxon>Phaseoleae</taxon>
        <taxon>Vigna</taxon>
    </lineage>
</organism>
<name>A0A4D6LEI0_VIGUN</name>
<protein>
    <submittedName>
        <fullName evidence="3">Uncharacterized protein</fullName>
    </submittedName>
</protein>
<keyword evidence="2" id="KW-0472">Membrane</keyword>